<evidence type="ECO:0000313" key="1">
    <source>
        <dbReference type="EMBL" id="GAG46566.1"/>
    </source>
</evidence>
<sequence length="235" mass="27497">KPIIEKDSTSELDQQLNELRMQIINGIATVNSNEVSFDSHINSDLLIPFLMITDKFVSNQHTYLFIRMISLIQDAEVDDQKNNRYRGRNLDHSLKFEFVRCLTRHLWTLQAQERDKVIQVITNRIVDDLDLADDILLFGLGESERTKSLNVFWGIWEKFAIAIQENIEAIISHTHSNRDGERVIHRLLFANFPQQNKEHKKELREILTHGQKQLLAFIRNTGNNVVVYEDFTKLV</sequence>
<name>X0ZE01_9ZZZZ</name>
<feature type="non-terminal residue" evidence="1">
    <location>
        <position position="235"/>
    </location>
</feature>
<proteinExistence type="predicted"/>
<comment type="caution">
    <text evidence="1">The sequence shown here is derived from an EMBL/GenBank/DDBJ whole genome shotgun (WGS) entry which is preliminary data.</text>
</comment>
<dbReference type="AlphaFoldDB" id="X0ZE01"/>
<reference evidence="1" key="1">
    <citation type="journal article" date="2014" name="Front. Microbiol.">
        <title>High frequency of phylogenetically diverse reductive dehalogenase-homologous genes in deep subseafloor sedimentary metagenomes.</title>
        <authorList>
            <person name="Kawai M."/>
            <person name="Futagami T."/>
            <person name="Toyoda A."/>
            <person name="Takaki Y."/>
            <person name="Nishi S."/>
            <person name="Hori S."/>
            <person name="Arai W."/>
            <person name="Tsubouchi T."/>
            <person name="Morono Y."/>
            <person name="Uchiyama I."/>
            <person name="Ito T."/>
            <person name="Fujiyama A."/>
            <person name="Inagaki F."/>
            <person name="Takami H."/>
        </authorList>
    </citation>
    <scope>NUCLEOTIDE SEQUENCE</scope>
    <source>
        <strain evidence="1">Expedition CK06-06</strain>
    </source>
</reference>
<organism evidence="1">
    <name type="scientific">marine sediment metagenome</name>
    <dbReference type="NCBI Taxonomy" id="412755"/>
    <lineage>
        <taxon>unclassified sequences</taxon>
        <taxon>metagenomes</taxon>
        <taxon>ecological metagenomes</taxon>
    </lineage>
</organism>
<feature type="non-terminal residue" evidence="1">
    <location>
        <position position="1"/>
    </location>
</feature>
<protein>
    <submittedName>
        <fullName evidence="1">Uncharacterized protein</fullName>
    </submittedName>
</protein>
<accession>X0ZE01</accession>
<dbReference type="EMBL" id="BARS01051559">
    <property type="protein sequence ID" value="GAG46566.1"/>
    <property type="molecule type" value="Genomic_DNA"/>
</dbReference>
<gene>
    <name evidence="1" type="ORF">S01H1_76776</name>
</gene>